<dbReference type="AlphaFoldDB" id="A0A3E1IS38"/>
<name>A0A3E1IS38_GARVA</name>
<sequence>MSSGKTKQFCYWRSQRSRRLHTACVTYLAFGAFEDTFRSKRARRPAFAQHFARESNSERELAQVESTVCFQRKLSSERVNRASVLSCGSSTKKSLADYQRITCEGSVSYA</sequence>
<dbReference type="Proteomes" id="UP000258888">
    <property type="component" value="Unassembled WGS sequence"/>
</dbReference>
<evidence type="ECO:0000313" key="2">
    <source>
        <dbReference type="Proteomes" id="UP000258888"/>
    </source>
</evidence>
<evidence type="ECO:0000313" key="1">
    <source>
        <dbReference type="EMBL" id="RFD75498.1"/>
    </source>
</evidence>
<keyword evidence="2" id="KW-1185">Reference proteome</keyword>
<dbReference type="EMBL" id="LSLH01000001">
    <property type="protein sequence ID" value="RFD75498.1"/>
    <property type="molecule type" value="Genomic_DNA"/>
</dbReference>
<gene>
    <name evidence="1" type="ORF">AXE76_04930</name>
</gene>
<protein>
    <submittedName>
        <fullName evidence="1">Uncharacterized protein</fullName>
    </submittedName>
</protein>
<comment type="caution">
    <text evidence="1">The sequence shown here is derived from an EMBL/GenBank/DDBJ whole genome shotgun (WGS) entry which is preliminary data.</text>
</comment>
<proteinExistence type="predicted"/>
<accession>A0A3E1IS38</accession>
<reference evidence="1 2" key="1">
    <citation type="submission" date="2016-02" db="EMBL/GenBank/DDBJ databases">
        <title>Gardnerella vaginalis Subgroups Defined by cpn60 Sequencing and Sialidase Activity in Isolates from Canada, Belgium and Kenya.</title>
        <authorList>
            <person name="Schellenberg J."/>
            <person name="Paramel Jayaprakash T."/>
            <person name="Withana Gamage N."/>
            <person name="Patterson M.H."/>
            <person name="Vaneechoutte M."/>
            <person name="Hill J.E."/>
        </authorList>
    </citation>
    <scope>NUCLEOTIDE SEQUENCE [LARGE SCALE GENOMIC DNA]</scope>
    <source>
        <strain evidence="1 2">N160</strain>
    </source>
</reference>
<organism evidence="1 2">
    <name type="scientific">Gardnerella vaginalis</name>
    <dbReference type="NCBI Taxonomy" id="2702"/>
    <lineage>
        <taxon>Bacteria</taxon>
        <taxon>Bacillati</taxon>
        <taxon>Actinomycetota</taxon>
        <taxon>Actinomycetes</taxon>
        <taxon>Bifidobacteriales</taxon>
        <taxon>Bifidobacteriaceae</taxon>
        <taxon>Gardnerella</taxon>
    </lineage>
</organism>